<proteinExistence type="predicted"/>
<dbReference type="EMBL" id="CP022603">
    <property type="protein sequence ID" value="ASV83749.1"/>
    <property type="molecule type" value="Genomic_DNA"/>
</dbReference>
<evidence type="ECO:0000313" key="2">
    <source>
        <dbReference type="Proteomes" id="UP000215256"/>
    </source>
</evidence>
<dbReference type="Proteomes" id="UP000215256">
    <property type="component" value="Chromosome 2"/>
</dbReference>
<name>A0A248UBN4_9HYPH</name>
<dbReference type="AlphaFoldDB" id="A0A248UBN4"/>
<dbReference type="KEGG" id="och:CES85_4532"/>
<protein>
    <submittedName>
        <fullName evidence="1">Uncharacterized protein</fullName>
    </submittedName>
</protein>
<reference evidence="1 2" key="1">
    <citation type="submission" date="2017-07" db="EMBL/GenBank/DDBJ databases">
        <title>Phylogenetic study on the rhizospheric bacterium Ochrobactrum sp. A44.</title>
        <authorList>
            <person name="Krzyzanowska D.M."/>
            <person name="Ossowicki A."/>
            <person name="Rajewska M."/>
            <person name="Maciag T."/>
            <person name="Kaczynski Z."/>
            <person name="Czerwicka M."/>
            <person name="Jafra S."/>
        </authorList>
    </citation>
    <scope>NUCLEOTIDE SEQUENCE [LARGE SCALE GENOMIC DNA]</scope>
    <source>
        <strain evidence="1 2">A44</strain>
    </source>
</reference>
<accession>A0A248UBN4</accession>
<gene>
    <name evidence="1" type="ORF">CES85_4532</name>
</gene>
<sequence length="66" mass="7276">MIALEDVSASSQGPIDHGFERPAFSAIAHPTSFSMMFRNSCSPANAYKYSVVSTYVGNRYICSIFF</sequence>
<evidence type="ECO:0000313" key="1">
    <source>
        <dbReference type="EMBL" id="ASV83749.1"/>
    </source>
</evidence>
<organism evidence="1 2">
    <name type="scientific">Ochrobactrum quorumnocens</name>
    <dbReference type="NCBI Taxonomy" id="271865"/>
    <lineage>
        <taxon>Bacteria</taxon>
        <taxon>Pseudomonadati</taxon>
        <taxon>Pseudomonadota</taxon>
        <taxon>Alphaproteobacteria</taxon>
        <taxon>Hyphomicrobiales</taxon>
        <taxon>Brucellaceae</taxon>
        <taxon>Brucella/Ochrobactrum group</taxon>
        <taxon>Ochrobactrum</taxon>
    </lineage>
</organism>